<name>A0A060RDZ1_9BACT</name>
<dbReference type="InterPro" id="IPR025049">
    <property type="entry name" value="Mfa-like_1"/>
</dbReference>
<dbReference type="PROSITE" id="PS51257">
    <property type="entry name" value="PROKAR_LIPOPROTEIN"/>
    <property type="match status" value="1"/>
</dbReference>
<dbReference type="KEGG" id="rbc:BN938_2161"/>
<dbReference type="HOGENOM" id="CLU_071232_0_0_10"/>
<reference evidence="1 2" key="1">
    <citation type="journal article" date="2015" name="Genome Announc.">
        <title>Complete Genome Sequence of the Novel Leech Symbiont Mucinivorans hirudinis M3T.</title>
        <authorList>
            <person name="Nelson M.C."/>
            <person name="Bomar L."/>
            <person name="Graf J."/>
        </authorList>
    </citation>
    <scope>NUCLEOTIDE SEQUENCE [LARGE SCALE GENOMIC DNA]</scope>
    <source>
        <strain evidence="2">M3</strain>
    </source>
</reference>
<dbReference type="OrthoDB" id="1002994at2"/>
<dbReference type="eggNOG" id="ENOG50313CF">
    <property type="taxonomic scope" value="Bacteria"/>
</dbReference>
<accession>A0A060RDZ1</accession>
<evidence type="ECO:0000313" key="1">
    <source>
        <dbReference type="EMBL" id="CDN32234.1"/>
    </source>
</evidence>
<evidence type="ECO:0000313" key="2">
    <source>
        <dbReference type="Proteomes" id="UP000027616"/>
    </source>
</evidence>
<dbReference type="Gene3D" id="2.60.40.2620">
    <property type="entry name" value="Fimbrillin-like"/>
    <property type="match status" value="1"/>
</dbReference>
<keyword evidence="2" id="KW-1185">Reference proteome</keyword>
<dbReference type="EMBL" id="HG934468">
    <property type="protein sequence ID" value="CDN32234.1"/>
    <property type="molecule type" value="Genomic_DNA"/>
</dbReference>
<sequence length="309" mass="34501">MKKYLIFATIVAMVFVGCKKNTTAPPKKPADNRVAAQLSGKILKDDVKTTTRVTYDGQWEGAEKIGIFMLPSGSKEIATSFTNNSKFSCSKTGAMTPEGEKIYFPSNDTEVDFIAYHPHNTEFNSKNVGFLPTTPVNFSEQKDLTALEFLWSFVPKQSAKSPAIQFPFRRLQSSMQIVLVSNARYISDEVLKGTKITIEAIPVMATFDVMNGALINPKAPINLQLERNLVYLPPHTNENFSNRKIVVEMPYKGKTLSYIAPITFEMVAGKTHKVTIKLGDESGELSVSSTIEPWWAGKRQDDIHPVRIR</sequence>
<gene>
    <name evidence="1" type="ORF">BN938_2161</name>
</gene>
<dbReference type="CDD" id="cd13120">
    <property type="entry name" value="BF2867_like_N"/>
    <property type="match status" value="1"/>
</dbReference>
<dbReference type="Gene3D" id="2.60.40.2630">
    <property type="match status" value="1"/>
</dbReference>
<evidence type="ECO:0008006" key="3">
    <source>
        <dbReference type="Google" id="ProtNLM"/>
    </source>
</evidence>
<organism evidence="1 2">
    <name type="scientific">Mucinivorans hirudinis</name>
    <dbReference type="NCBI Taxonomy" id="1433126"/>
    <lineage>
        <taxon>Bacteria</taxon>
        <taxon>Pseudomonadati</taxon>
        <taxon>Bacteroidota</taxon>
        <taxon>Bacteroidia</taxon>
        <taxon>Bacteroidales</taxon>
        <taxon>Rikenellaceae</taxon>
        <taxon>Mucinivorans</taxon>
    </lineage>
</organism>
<protein>
    <recommendedName>
        <fullName evidence="3">Fimbrillin family protein</fullName>
    </recommendedName>
</protein>
<dbReference type="Pfam" id="PF13149">
    <property type="entry name" value="Mfa_like_1"/>
    <property type="match status" value="1"/>
</dbReference>
<dbReference type="Proteomes" id="UP000027616">
    <property type="component" value="Chromosome I"/>
</dbReference>
<proteinExistence type="predicted"/>
<dbReference type="CDD" id="cd13121">
    <property type="entry name" value="BF2867_like_C"/>
    <property type="match status" value="1"/>
</dbReference>
<dbReference type="InterPro" id="IPR042278">
    <property type="entry name" value="Mfa-like_1_N"/>
</dbReference>
<dbReference type="AlphaFoldDB" id="A0A060RDZ1"/>